<feature type="compositionally biased region" description="Low complexity" evidence="1">
    <location>
        <begin position="168"/>
        <end position="180"/>
    </location>
</feature>
<feature type="compositionally biased region" description="Low complexity" evidence="1">
    <location>
        <begin position="208"/>
        <end position="220"/>
    </location>
</feature>
<accession>C7J5P7</accession>
<feature type="compositionally biased region" description="Basic residues" evidence="1">
    <location>
        <begin position="352"/>
        <end position="374"/>
    </location>
</feature>
<feature type="region of interest" description="Disordered" evidence="1">
    <location>
        <begin position="1"/>
        <end position="115"/>
    </location>
</feature>
<feature type="non-terminal residue" evidence="2">
    <location>
        <position position="1"/>
    </location>
</feature>
<name>C7J5P7_ORYSJ</name>
<feature type="compositionally biased region" description="Basic residues" evidence="1">
    <location>
        <begin position="280"/>
        <end position="293"/>
    </location>
</feature>
<feature type="compositionally biased region" description="Low complexity" evidence="1">
    <location>
        <begin position="338"/>
        <end position="349"/>
    </location>
</feature>
<feature type="region of interest" description="Disordered" evidence="1">
    <location>
        <begin position="131"/>
        <end position="251"/>
    </location>
</feature>
<protein>
    <submittedName>
        <fullName evidence="2">Os08g0504800 protein</fullName>
    </submittedName>
</protein>
<proteinExistence type="predicted"/>
<dbReference type="Proteomes" id="UP000000763">
    <property type="component" value="Chromosome 8"/>
</dbReference>
<dbReference type="EMBL" id="AP008214">
    <property type="protein sequence ID" value="BAH94375.1"/>
    <property type="molecule type" value="Genomic_DNA"/>
</dbReference>
<evidence type="ECO:0000313" key="2">
    <source>
        <dbReference type="EMBL" id="BAH94375.1"/>
    </source>
</evidence>
<reference evidence="2 3" key="1">
    <citation type="journal article" date="2005" name="Nature">
        <title>The map-based sequence of the rice genome.</title>
        <authorList>
            <consortium name="International rice genome sequencing project (IRGSP)"/>
            <person name="Matsumoto T."/>
            <person name="Wu J."/>
            <person name="Kanamori H."/>
            <person name="Katayose Y."/>
            <person name="Fujisawa M."/>
            <person name="Namiki N."/>
            <person name="Mizuno H."/>
            <person name="Yamamoto K."/>
            <person name="Antonio B.A."/>
            <person name="Baba T."/>
            <person name="Sakata K."/>
            <person name="Nagamura Y."/>
            <person name="Aoki H."/>
            <person name="Arikawa K."/>
            <person name="Arita K."/>
            <person name="Bito T."/>
            <person name="Chiden Y."/>
            <person name="Fujitsuka N."/>
            <person name="Fukunaka R."/>
            <person name="Hamada M."/>
            <person name="Harada C."/>
            <person name="Hayashi A."/>
            <person name="Hijishita S."/>
            <person name="Honda M."/>
            <person name="Hosokawa S."/>
            <person name="Ichikawa Y."/>
            <person name="Idonuma A."/>
            <person name="Iijima M."/>
            <person name="Ikeda M."/>
            <person name="Ikeno M."/>
            <person name="Ito K."/>
            <person name="Ito S."/>
            <person name="Ito T."/>
            <person name="Ito Y."/>
            <person name="Ito Y."/>
            <person name="Iwabuchi A."/>
            <person name="Kamiya K."/>
            <person name="Karasawa W."/>
            <person name="Kurita K."/>
            <person name="Katagiri S."/>
            <person name="Kikuta A."/>
            <person name="Kobayashi H."/>
            <person name="Kobayashi N."/>
            <person name="Machita K."/>
            <person name="Maehara T."/>
            <person name="Masukawa M."/>
            <person name="Mizubayashi T."/>
            <person name="Mukai Y."/>
            <person name="Nagasaki H."/>
            <person name="Nagata Y."/>
            <person name="Naito S."/>
            <person name="Nakashima M."/>
            <person name="Nakama Y."/>
            <person name="Nakamichi Y."/>
            <person name="Nakamura M."/>
            <person name="Meguro A."/>
            <person name="Negishi M."/>
            <person name="Ohta I."/>
            <person name="Ohta T."/>
            <person name="Okamoto M."/>
            <person name="Ono N."/>
            <person name="Saji S."/>
            <person name="Sakaguchi M."/>
            <person name="Sakai K."/>
            <person name="Shibata M."/>
            <person name="Shimokawa T."/>
            <person name="Song J."/>
            <person name="Takazaki Y."/>
            <person name="Terasawa K."/>
            <person name="Tsugane M."/>
            <person name="Tsuji K."/>
            <person name="Ueda S."/>
            <person name="Waki K."/>
            <person name="Yamagata H."/>
            <person name="Yamamoto M."/>
            <person name="Yamamoto S."/>
            <person name="Yamane H."/>
            <person name="Yoshiki S."/>
            <person name="Yoshihara R."/>
            <person name="Yukawa K."/>
            <person name="Zhong H."/>
            <person name="Yano M."/>
            <person name="Yuan Q."/>
            <person name="Ouyang S."/>
            <person name="Liu J."/>
            <person name="Jones K.M."/>
            <person name="Gansberger K."/>
            <person name="Moffat K."/>
            <person name="Hill J."/>
            <person name="Bera J."/>
            <person name="Fadrosh D."/>
            <person name="Jin S."/>
            <person name="Johri S."/>
            <person name="Kim M."/>
            <person name="Overton L."/>
            <person name="Reardon M."/>
            <person name="Tsitrin T."/>
            <person name="Vuong H."/>
            <person name="Weaver B."/>
            <person name="Ciecko A."/>
            <person name="Tallon L."/>
            <person name="Jackson J."/>
            <person name="Pai G."/>
            <person name="Aken S.V."/>
            <person name="Utterback T."/>
            <person name="Reidmuller S."/>
            <person name="Feldblyum T."/>
            <person name="Hsiao J."/>
            <person name="Zismann V."/>
            <person name="Iobst S."/>
            <person name="de Vazeille A.R."/>
            <person name="Buell C.R."/>
            <person name="Ying K."/>
            <person name="Li Y."/>
            <person name="Lu T."/>
            <person name="Huang Y."/>
            <person name="Zhao Q."/>
            <person name="Feng Q."/>
            <person name="Zhang L."/>
            <person name="Zhu J."/>
            <person name="Weng Q."/>
            <person name="Mu J."/>
            <person name="Lu Y."/>
            <person name="Fan D."/>
            <person name="Liu Y."/>
            <person name="Guan J."/>
            <person name="Zhang Y."/>
            <person name="Yu S."/>
            <person name="Liu X."/>
            <person name="Zhang Y."/>
            <person name="Hong G."/>
            <person name="Han B."/>
            <person name="Choisne N."/>
            <person name="Demange N."/>
            <person name="Orjeda G."/>
            <person name="Samain S."/>
            <person name="Cattolico L."/>
            <person name="Pelletier E."/>
            <person name="Couloux A."/>
            <person name="Segurens B."/>
            <person name="Wincker P."/>
            <person name="D'Hont A."/>
            <person name="Scarpelli C."/>
            <person name="Weissenbach J."/>
            <person name="Salanoubat M."/>
            <person name="Quetier F."/>
            <person name="Yu Y."/>
            <person name="Kim H.R."/>
            <person name="Rambo T."/>
            <person name="Currie J."/>
            <person name="Collura K."/>
            <person name="Luo M."/>
            <person name="Yang T."/>
            <person name="Ammiraju J.S.S."/>
            <person name="Engler F."/>
            <person name="Soderlund C."/>
            <person name="Wing R.A."/>
            <person name="Palmer L.E."/>
            <person name="de la Bastide M."/>
            <person name="Spiegel L."/>
            <person name="Nascimento L."/>
            <person name="Zutavern T."/>
            <person name="O'Shaughnessy A."/>
            <person name="Dike S."/>
            <person name="Dedhia N."/>
            <person name="Preston R."/>
            <person name="Balija V."/>
            <person name="McCombie W.R."/>
            <person name="Chow T."/>
            <person name="Chen H."/>
            <person name="Chung M."/>
            <person name="Chen C."/>
            <person name="Shaw J."/>
            <person name="Wu H."/>
            <person name="Hsiao K."/>
            <person name="Chao Y."/>
            <person name="Chu M."/>
            <person name="Cheng C."/>
            <person name="Hour A."/>
            <person name="Lee P."/>
            <person name="Lin S."/>
            <person name="Lin Y."/>
            <person name="Liou J."/>
            <person name="Liu S."/>
            <person name="Hsing Y."/>
            <person name="Raghuvanshi S."/>
            <person name="Mohanty A."/>
            <person name="Bharti A.K."/>
            <person name="Gaur A."/>
            <person name="Gupta V."/>
            <person name="Kumar D."/>
            <person name="Ravi V."/>
            <person name="Vij S."/>
            <person name="Kapur A."/>
            <person name="Khurana P."/>
            <person name="Khurana P."/>
            <person name="Khurana J.P."/>
            <person name="Tyagi A.K."/>
            <person name="Gaikwad K."/>
            <person name="Singh A."/>
            <person name="Dalal V."/>
            <person name="Srivastava S."/>
            <person name="Dixit A."/>
            <person name="Pal A.K."/>
            <person name="Ghazi I.A."/>
            <person name="Yadav M."/>
            <person name="Pandit A."/>
            <person name="Bhargava A."/>
            <person name="Sureshbabu K."/>
            <person name="Batra K."/>
            <person name="Sharma T.R."/>
            <person name="Mohapatra T."/>
            <person name="Singh N.K."/>
            <person name="Messing J."/>
            <person name="Nelson A.B."/>
            <person name="Fuks G."/>
            <person name="Kavchok S."/>
            <person name="Keizer G."/>
            <person name="Linton E."/>
            <person name="Llaca V."/>
            <person name="Song R."/>
            <person name="Tanyolac B."/>
            <person name="Young S."/>
            <person name="Ho-Il K."/>
            <person name="Hahn J.H."/>
            <person name="Sangsakoo G."/>
            <person name="Vanavichit A."/>
            <person name="de Mattos Luiz.A.T."/>
            <person name="Zimmer P.D."/>
            <person name="Malone G."/>
            <person name="Dellagostin O."/>
            <person name="de Oliveira A.C."/>
            <person name="Bevan M."/>
            <person name="Bancroft I."/>
            <person name="Minx P."/>
            <person name="Cordum H."/>
            <person name="Wilson R."/>
            <person name="Cheng Z."/>
            <person name="Jin W."/>
            <person name="Jiang J."/>
            <person name="Leong S.A."/>
            <person name="Iwama H."/>
            <person name="Gojobori T."/>
            <person name="Itoh T."/>
            <person name="Niimura Y."/>
            <person name="Fujii Y."/>
            <person name="Habara T."/>
            <person name="Sakai H."/>
            <person name="Sato Y."/>
            <person name="Wilson G."/>
            <person name="Kumar K."/>
            <person name="McCouch S."/>
            <person name="Juretic N."/>
            <person name="Hoen D."/>
            <person name="Wright S."/>
            <person name="Bruskiewich R."/>
            <person name="Bureau T."/>
            <person name="Miyao A."/>
            <person name="Hirochika H."/>
            <person name="Nishikawa T."/>
            <person name="Kadowaki K."/>
            <person name="Sugiura M."/>
            <person name="Burr B."/>
            <person name="Sasaki T."/>
        </authorList>
    </citation>
    <scope>NUCLEOTIDE SEQUENCE [LARGE SCALE GENOMIC DNA]</scope>
    <source>
        <strain evidence="3">cv. Nipponbare</strain>
    </source>
</reference>
<reference evidence="3" key="2">
    <citation type="journal article" date="2008" name="Nucleic Acids Res.">
        <title>The rice annotation project database (RAP-DB): 2008 update.</title>
        <authorList>
            <consortium name="The rice annotation project (RAP)"/>
        </authorList>
    </citation>
    <scope>GENOME REANNOTATION</scope>
    <source>
        <strain evidence="3">cv. Nipponbare</strain>
    </source>
</reference>
<organism evidence="2 3">
    <name type="scientific">Oryza sativa subsp. japonica</name>
    <name type="common">Rice</name>
    <dbReference type="NCBI Taxonomy" id="39947"/>
    <lineage>
        <taxon>Eukaryota</taxon>
        <taxon>Viridiplantae</taxon>
        <taxon>Streptophyta</taxon>
        <taxon>Embryophyta</taxon>
        <taxon>Tracheophyta</taxon>
        <taxon>Spermatophyta</taxon>
        <taxon>Magnoliopsida</taxon>
        <taxon>Liliopsida</taxon>
        <taxon>Poales</taxon>
        <taxon>Poaceae</taxon>
        <taxon>BOP clade</taxon>
        <taxon>Oryzoideae</taxon>
        <taxon>Oryzeae</taxon>
        <taxon>Oryzinae</taxon>
        <taxon>Oryza</taxon>
        <taxon>Oryza sativa</taxon>
    </lineage>
</organism>
<evidence type="ECO:0000256" key="1">
    <source>
        <dbReference type="SAM" id="MobiDB-lite"/>
    </source>
</evidence>
<feature type="compositionally biased region" description="Basic residues" evidence="1">
    <location>
        <begin position="1"/>
        <end position="36"/>
    </location>
</feature>
<feature type="compositionally biased region" description="Basic residues" evidence="1">
    <location>
        <begin position="147"/>
        <end position="158"/>
    </location>
</feature>
<feature type="compositionally biased region" description="Low complexity" evidence="1">
    <location>
        <begin position="58"/>
        <end position="67"/>
    </location>
</feature>
<feature type="compositionally biased region" description="Low complexity" evidence="1">
    <location>
        <begin position="100"/>
        <end position="115"/>
    </location>
</feature>
<sequence length="385" mass="41636">AATHGHRPRPGARPARPRPRRHGHRLPRRGPVRRLPLRPQGVRQAVRRGDQARRRAPRAVGAVRALPPRAPAPPVPPRLRRDARPPRVGRPLLPRRRPQRAPLRAPRPRLLPGGDTLLRRRDRVRAVRAPRVGRGVPRPQARERAPPRRRPCHPHRLRPLPPPPSQDGGAVVRVAAAAHVPGRRPPPARLGEERDPSLQPCHQARPLAAGGEPVGEAAAPEPGPVHHEGRQERAVQEGQVGAGVAGEPEAGELRVVVGEVVLVRGHGGVRGAGDGEGRGPRARRRLVGRRRARLRDGVRADAVQGQEPEGDVPERAPQGRGVRRRQPPPAAGAHRPHLAAAGEGPQEEAGVPRRRRRGPSSPVLRRRGVGHARRGVPAALHPAAG</sequence>
<feature type="compositionally biased region" description="Pro residues" evidence="1">
    <location>
        <begin position="68"/>
        <end position="77"/>
    </location>
</feature>
<feature type="compositionally biased region" description="Basic and acidic residues" evidence="1">
    <location>
        <begin position="224"/>
        <end position="235"/>
    </location>
</feature>
<evidence type="ECO:0000313" key="3">
    <source>
        <dbReference type="Proteomes" id="UP000000763"/>
    </source>
</evidence>
<dbReference type="AlphaFoldDB" id="C7J5P7"/>
<gene>
    <name evidence="2" type="ordered locus">Os08g0504800</name>
</gene>
<feature type="region of interest" description="Disordered" evidence="1">
    <location>
        <begin position="266"/>
        <end position="385"/>
    </location>
</feature>
<dbReference type="KEGG" id="dosa:Os08g0504800"/>